<dbReference type="InterPro" id="IPR029052">
    <property type="entry name" value="Metallo-depent_PP-like"/>
</dbReference>
<dbReference type="InterPro" id="IPR008334">
    <property type="entry name" value="5'-Nucleotdase_C"/>
</dbReference>
<dbReference type="SUPFAM" id="SSF56300">
    <property type="entry name" value="Metallo-dependent phosphatases"/>
    <property type="match status" value="1"/>
</dbReference>
<gene>
    <name evidence="6" type="ORF">GCM10007094_31440</name>
</gene>
<keyword evidence="2 3" id="KW-0732">Signal</keyword>
<name>A0ABQ3EHG2_9HYPH</name>
<feature type="domain" description="5'-Nucleotidase C-terminal" evidence="5">
    <location>
        <begin position="340"/>
        <end position="497"/>
    </location>
</feature>
<dbReference type="EMBL" id="BMXE01000006">
    <property type="protein sequence ID" value="GHB39891.1"/>
    <property type="molecule type" value="Genomic_DNA"/>
</dbReference>
<dbReference type="PROSITE" id="PS00785">
    <property type="entry name" value="5_NUCLEOTIDASE_1"/>
    <property type="match status" value="1"/>
</dbReference>
<dbReference type="Proteomes" id="UP000637980">
    <property type="component" value="Unassembled WGS sequence"/>
</dbReference>
<dbReference type="Pfam" id="PF02872">
    <property type="entry name" value="5_nucleotid_C"/>
    <property type="match status" value="1"/>
</dbReference>
<organism evidence="6 7">
    <name type="scientific">Pseudovibrio japonicus</name>
    <dbReference type="NCBI Taxonomy" id="366534"/>
    <lineage>
        <taxon>Bacteria</taxon>
        <taxon>Pseudomonadati</taxon>
        <taxon>Pseudomonadota</taxon>
        <taxon>Alphaproteobacteria</taxon>
        <taxon>Hyphomicrobiales</taxon>
        <taxon>Stappiaceae</taxon>
        <taxon>Pseudovibrio</taxon>
    </lineage>
</organism>
<dbReference type="InterPro" id="IPR036907">
    <property type="entry name" value="5'-Nucleotdase_C_sf"/>
</dbReference>
<evidence type="ECO:0000256" key="3">
    <source>
        <dbReference type="RuleBase" id="RU362119"/>
    </source>
</evidence>
<reference evidence="7" key="1">
    <citation type="journal article" date="2019" name="Int. J. Syst. Evol. Microbiol.">
        <title>The Global Catalogue of Microorganisms (GCM) 10K type strain sequencing project: providing services to taxonomists for standard genome sequencing and annotation.</title>
        <authorList>
            <consortium name="The Broad Institute Genomics Platform"/>
            <consortium name="The Broad Institute Genome Sequencing Center for Infectious Disease"/>
            <person name="Wu L."/>
            <person name="Ma J."/>
        </authorList>
    </citation>
    <scope>NUCLEOTIDE SEQUENCE [LARGE SCALE GENOMIC DNA]</scope>
    <source>
        <strain evidence="7">KCTC 12861</strain>
    </source>
</reference>
<keyword evidence="3" id="KW-0547">Nucleotide-binding</keyword>
<feature type="signal peptide" evidence="3">
    <location>
        <begin position="1"/>
        <end position="27"/>
    </location>
</feature>
<feature type="domain" description="Calcineurin-like phosphoesterase" evidence="4">
    <location>
        <begin position="34"/>
        <end position="249"/>
    </location>
</feature>
<evidence type="ECO:0000313" key="7">
    <source>
        <dbReference type="Proteomes" id="UP000637980"/>
    </source>
</evidence>
<evidence type="ECO:0000259" key="5">
    <source>
        <dbReference type="Pfam" id="PF02872"/>
    </source>
</evidence>
<sequence>MTKRLKQIFMGASALALVSAMSAPALAEDVFELTILHTNDFHSRIEPINQYDATCDPEENDAGNCFGGSARLETVIQERRAASPNTLLLDGGDQFQGSLFYTYYKGKAAAEFMNTLGYDAMVVGNHEFDDGPEILRGFMDAVDFPVLSENTEASQDEHLAEVLTGSVIKDVGGERVGIIGLTREDTHELSSPGENISFEDPVASMSRAVDEMKAQGVNKIIVLSHSGFNVDKEVASKVAGIDVIVGGHSNTYLSNTSEEAQGPYPTWVEGPDGHRTAIVQAYAYGKFLGELNVKFDENGDVIEAYGEPLLVDAAYPENNQIKARIEELAEPLQEIRETVVGSLAAPLDVQSGLCRHLECEMGNLVADAMLARVQDQGVDFAIMNGGGMRASLDQGEVTLGEVYDVLPFQDTYTTFDLKGEHVVEALENGVSELETGAGRFPQVSGLQYTFDPRNPVGERVTSVSLADGTPLNNDDTYKIVSRNYMVEGGDGYDVFKREAMNSYGFGTGLEVVVSDYLENQKAPYEPYLDGRIQMNSE</sequence>
<keyword evidence="7" id="KW-1185">Reference proteome</keyword>
<comment type="caution">
    <text evidence="6">The sequence shown here is derived from an EMBL/GenBank/DDBJ whole genome shotgun (WGS) entry which is preliminary data.</text>
</comment>
<dbReference type="InterPro" id="IPR004843">
    <property type="entry name" value="Calcineurin-like_PHP"/>
</dbReference>
<dbReference type="Gene3D" id="3.90.780.10">
    <property type="entry name" value="5'-Nucleotidase, C-terminal domain"/>
    <property type="match status" value="1"/>
</dbReference>
<dbReference type="PRINTS" id="PR01607">
    <property type="entry name" value="APYRASEFAMLY"/>
</dbReference>
<comment type="similarity">
    <text evidence="1 3">Belongs to the 5'-nucleotidase family.</text>
</comment>
<dbReference type="SUPFAM" id="SSF55816">
    <property type="entry name" value="5'-nucleotidase (syn. UDP-sugar hydrolase), C-terminal domain"/>
    <property type="match status" value="1"/>
</dbReference>
<dbReference type="CDD" id="cd07409">
    <property type="entry name" value="MPP_CD73_N"/>
    <property type="match status" value="1"/>
</dbReference>
<evidence type="ECO:0000313" key="6">
    <source>
        <dbReference type="EMBL" id="GHB39891.1"/>
    </source>
</evidence>
<dbReference type="PANTHER" id="PTHR11575">
    <property type="entry name" value="5'-NUCLEOTIDASE-RELATED"/>
    <property type="match status" value="1"/>
</dbReference>
<evidence type="ECO:0000259" key="4">
    <source>
        <dbReference type="Pfam" id="PF00149"/>
    </source>
</evidence>
<feature type="chain" id="PRO_5044976308" evidence="3">
    <location>
        <begin position="28"/>
        <end position="537"/>
    </location>
</feature>
<dbReference type="PROSITE" id="PS00786">
    <property type="entry name" value="5_NUCLEOTIDASE_2"/>
    <property type="match status" value="1"/>
</dbReference>
<dbReference type="Pfam" id="PF00149">
    <property type="entry name" value="Metallophos"/>
    <property type="match status" value="1"/>
</dbReference>
<evidence type="ECO:0000256" key="2">
    <source>
        <dbReference type="ARBA" id="ARBA00022729"/>
    </source>
</evidence>
<dbReference type="Gene3D" id="3.60.21.10">
    <property type="match status" value="1"/>
</dbReference>
<evidence type="ECO:0000256" key="1">
    <source>
        <dbReference type="ARBA" id="ARBA00006654"/>
    </source>
</evidence>
<dbReference type="InterPro" id="IPR006179">
    <property type="entry name" value="5_nucleotidase/apyrase"/>
</dbReference>
<accession>A0ABQ3EHG2</accession>
<proteinExistence type="inferred from homology"/>
<dbReference type="InterPro" id="IPR006146">
    <property type="entry name" value="5'-Nucleotdase_CS"/>
</dbReference>
<keyword evidence="3" id="KW-0378">Hydrolase</keyword>
<dbReference type="RefSeq" id="WP_189437755.1">
    <property type="nucleotide sequence ID" value="NZ_BMXE01000006.1"/>
</dbReference>
<protein>
    <submittedName>
        <fullName evidence="6">Multifunctional 2',3'-cyclic-nucleotide 2'-phosphodiesterase/5'-nucleotidase/3'-nucleotidase</fullName>
    </submittedName>
</protein>
<dbReference type="PANTHER" id="PTHR11575:SF24">
    <property type="entry name" value="5'-NUCLEOTIDASE"/>
    <property type="match status" value="1"/>
</dbReference>